<keyword evidence="3" id="KW-0067">ATP-binding</keyword>
<reference evidence="6" key="1">
    <citation type="submission" date="2018-03" db="EMBL/GenBank/DDBJ databases">
        <title>Ecological and genomic features of two cosmopolitan and abundant freshwater picocyanobacteria.</title>
        <authorList>
            <person name="Cabello-Yeves P.J."/>
            <person name="Picazo A."/>
            <person name="Camacho A."/>
            <person name="Callieri C."/>
            <person name="Rosselli R."/>
            <person name="Roda-Garcia J."/>
            <person name="Coutinho F.H."/>
            <person name="Rodriguez-Valera F."/>
        </authorList>
    </citation>
    <scope>NUCLEOTIDE SEQUENCE [LARGE SCALE GENOMIC DNA]</scope>
    <source>
        <strain evidence="6">Tous</strain>
    </source>
</reference>
<dbReference type="Proteomes" id="UP000240206">
    <property type="component" value="Unassembled WGS sequence"/>
</dbReference>
<proteinExistence type="inferred from homology"/>
<dbReference type="PANTHER" id="PTHR30050">
    <property type="entry name" value="CHROMOSOMAL REPLICATION INITIATOR PROTEIN DNAA"/>
    <property type="match status" value="1"/>
</dbReference>
<dbReference type="EMBL" id="PXVC01000045">
    <property type="protein sequence ID" value="PSI01178.1"/>
    <property type="molecule type" value="Genomic_DNA"/>
</dbReference>
<gene>
    <name evidence="5" type="ORF">C7K08_09280</name>
</gene>
<feature type="domain" description="AAA+ ATPase" evidence="4">
    <location>
        <begin position="111"/>
        <end position="244"/>
    </location>
</feature>
<dbReference type="Pfam" id="PF01695">
    <property type="entry name" value="IstB_IS21"/>
    <property type="match status" value="1"/>
</dbReference>
<evidence type="ECO:0000256" key="1">
    <source>
        <dbReference type="ARBA" id="ARBA00008059"/>
    </source>
</evidence>
<accession>A0A2P7ED77</accession>
<dbReference type="CDD" id="cd00009">
    <property type="entry name" value="AAA"/>
    <property type="match status" value="1"/>
</dbReference>
<evidence type="ECO:0000313" key="5">
    <source>
        <dbReference type="EMBL" id="PSI01178.1"/>
    </source>
</evidence>
<dbReference type="InterPro" id="IPR027417">
    <property type="entry name" value="P-loop_NTPase"/>
</dbReference>
<dbReference type="NCBIfam" id="NF038214">
    <property type="entry name" value="IS21_help_AAA"/>
    <property type="match status" value="1"/>
</dbReference>
<evidence type="ECO:0000313" key="6">
    <source>
        <dbReference type="Proteomes" id="UP000240206"/>
    </source>
</evidence>
<comment type="caution">
    <text evidence="5">The sequence shown here is derived from an EMBL/GenBank/DDBJ whole genome shotgun (WGS) entry which is preliminary data.</text>
</comment>
<evidence type="ECO:0000259" key="4">
    <source>
        <dbReference type="SMART" id="SM00382"/>
    </source>
</evidence>
<dbReference type="GO" id="GO:0005524">
    <property type="term" value="F:ATP binding"/>
    <property type="evidence" value="ECO:0007669"/>
    <property type="project" value="UniProtKB-KW"/>
</dbReference>
<dbReference type="AlphaFoldDB" id="A0A2P7ED77"/>
<dbReference type="InterPro" id="IPR003593">
    <property type="entry name" value="AAA+_ATPase"/>
</dbReference>
<dbReference type="Gene3D" id="3.40.50.300">
    <property type="entry name" value="P-loop containing nucleotide triphosphate hydrolases"/>
    <property type="match status" value="1"/>
</dbReference>
<evidence type="ECO:0000256" key="2">
    <source>
        <dbReference type="ARBA" id="ARBA00022741"/>
    </source>
</evidence>
<organism evidence="5 6">
    <name type="scientific">Synechococcus lacustris str. Tous</name>
    <dbReference type="NCBI Taxonomy" id="1910958"/>
    <lineage>
        <taxon>Bacteria</taxon>
        <taxon>Bacillati</taxon>
        <taxon>Cyanobacteriota</taxon>
        <taxon>Cyanophyceae</taxon>
        <taxon>Synechococcales</taxon>
        <taxon>Synechococcaceae</taxon>
        <taxon>Synechococcus</taxon>
    </lineage>
</organism>
<sequence>MTNSWAEPPSRPALESALPSLLKQLKLAQFRSQWQAAEQQAQADGWTPASYLYVLAEQEHQQRHQARLRRLLHEAQLPVPKTLADLDWDANPDLNRTQIEQLAHDTGWLDRAENLLLFGPSGVGKTHLAAGICRSLIGLDRSARFFTATTLVQELQRAKADYTLAKALNKLDRYALLVIDDIGYVRKDEAETSVLFELVMHRYERRSLLVTSNQPFSEWENVFSTSAMTVAAVDRLVDHSTIIQINGESYRRKRARRLAS</sequence>
<dbReference type="GO" id="GO:0006260">
    <property type="term" value="P:DNA replication"/>
    <property type="evidence" value="ECO:0007669"/>
    <property type="project" value="TreeGrafter"/>
</dbReference>
<comment type="similarity">
    <text evidence="1">Belongs to the IS21/IS1162 putative ATP-binding protein family.</text>
</comment>
<dbReference type="SMART" id="SM00382">
    <property type="entry name" value="AAA"/>
    <property type="match status" value="1"/>
</dbReference>
<name>A0A2P7ED77_9SYNE</name>
<dbReference type="SUPFAM" id="SSF52540">
    <property type="entry name" value="P-loop containing nucleoside triphosphate hydrolases"/>
    <property type="match status" value="1"/>
</dbReference>
<dbReference type="InterPro" id="IPR028350">
    <property type="entry name" value="DNAC/IstB-like"/>
</dbReference>
<keyword evidence="6" id="KW-1185">Reference proteome</keyword>
<protein>
    <recommendedName>
        <fullName evidence="4">AAA+ ATPase domain-containing protein</fullName>
    </recommendedName>
</protein>
<dbReference type="InterPro" id="IPR047661">
    <property type="entry name" value="IstB"/>
</dbReference>
<keyword evidence="2" id="KW-0547">Nucleotide-binding</keyword>
<dbReference type="PANTHER" id="PTHR30050:SF4">
    <property type="entry name" value="ATP-BINDING PROTEIN RV3427C IN INSERTION SEQUENCE-RELATED"/>
    <property type="match status" value="1"/>
</dbReference>
<evidence type="ECO:0000256" key="3">
    <source>
        <dbReference type="ARBA" id="ARBA00022840"/>
    </source>
</evidence>
<dbReference type="PIRSF" id="PIRSF003073">
    <property type="entry name" value="DNAC_TnpB_IstB"/>
    <property type="match status" value="1"/>
</dbReference>
<dbReference type="InterPro" id="IPR002611">
    <property type="entry name" value="IstB_ATP-bd"/>
</dbReference>